<gene>
    <name evidence="2" type="ORF">CGOC_LOCUS5660</name>
</gene>
<accession>A0A3P6TBG7</accession>
<feature type="compositionally biased region" description="Polar residues" evidence="1">
    <location>
        <begin position="42"/>
        <end position="72"/>
    </location>
</feature>
<name>A0A3P6TBG7_CYLGO</name>
<evidence type="ECO:0000256" key="1">
    <source>
        <dbReference type="SAM" id="MobiDB-lite"/>
    </source>
</evidence>
<feature type="region of interest" description="Disordered" evidence="1">
    <location>
        <begin position="1"/>
        <end position="86"/>
    </location>
</feature>
<dbReference type="Proteomes" id="UP000271889">
    <property type="component" value="Unassembled WGS sequence"/>
</dbReference>
<sequence length="239" mass="25578">MPSTPGVSPKTLETAKTSTEAILPRVPPGEGKMAMPPRIRHTTTPTDTSSREASTQSSFPTLTNLPRSFSSMRTRPPTRTFPFTRGPRITFRPRIRTFPHRVLPTISTFAPPPSPSPTPITLQRIVTSTPTAPTTAPSTAPLSTFAPRSTSNHPPLNPTHSVKFPEMGLKTTTEDDLSVVVESFGSTTGIPSDASSLGKHGRCTPSDRSMCHELAICEIATGACRCKDGFSGDGYSNCT</sequence>
<dbReference type="OrthoDB" id="5876968at2759"/>
<evidence type="ECO:0000313" key="3">
    <source>
        <dbReference type="Proteomes" id="UP000271889"/>
    </source>
</evidence>
<proteinExistence type="predicted"/>
<evidence type="ECO:0008006" key="4">
    <source>
        <dbReference type="Google" id="ProtNLM"/>
    </source>
</evidence>
<dbReference type="AlphaFoldDB" id="A0A3P6TBG7"/>
<feature type="compositionally biased region" description="Low complexity" evidence="1">
    <location>
        <begin position="73"/>
        <end position="86"/>
    </location>
</feature>
<evidence type="ECO:0000313" key="2">
    <source>
        <dbReference type="EMBL" id="VDK63228.1"/>
    </source>
</evidence>
<protein>
    <recommendedName>
        <fullName evidence="4">EGF-like domain-containing protein</fullName>
    </recommendedName>
</protein>
<dbReference type="EMBL" id="UYRV01017461">
    <property type="protein sequence ID" value="VDK63228.1"/>
    <property type="molecule type" value="Genomic_DNA"/>
</dbReference>
<reference evidence="2 3" key="1">
    <citation type="submission" date="2018-11" db="EMBL/GenBank/DDBJ databases">
        <authorList>
            <consortium name="Pathogen Informatics"/>
        </authorList>
    </citation>
    <scope>NUCLEOTIDE SEQUENCE [LARGE SCALE GENOMIC DNA]</scope>
</reference>
<organism evidence="2 3">
    <name type="scientific">Cylicostephanus goldi</name>
    <name type="common">Nematode worm</name>
    <dbReference type="NCBI Taxonomy" id="71465"/>
    <lineage>
        <taxon>Eukaryota</taxon>
        <taxon>Metazoa</taxon>
        <taxon>Ecdysozoa</taxon>
        <taxon>Nematoda</taxon>
        <taxon>Chromadorea</taxon>
        <taxon>Rhabditida</taxon>
        <taxon>Rhabditina</taxon>
        <taxon>Rhabditomorpha</taxon>
        <taxon>Strongyloidea</taxon>
        <taxon>Strongylidae</taxon>
        <taxon>Cylicostephanus</taxon>
    </lineage>
</organism>
<keyword evidence="3" id="KW-1185">Reference proteome</keyword>